<comment type="caution">
    <text evidence="2">The sequence shown here is derived from an EMBL/GenBank/DDBJ whole genome shotgun (WGS) entry which is preliminary data.</text>
</comment>
<protein>
    <submittedName>
        <fullName evidence="2">Uncharacterized protein</fullName>
    </submittedName>
</protein>
<organism evidence="2 3">
    <name type="scientific">Umezakia ovalisporum FSS-62</name>
    <dbReference type="NCBI Taxonomy" id="2971776"/>
    <lineage>
        <taxon>Bacteria</taxon>
        <taxon>Bacillati</taxon>
        <taxon>Cyanobacteriota</taxon>
        <taxon>Cyanophyceae</taxon>
        <taxon>Nostocales</taxon>
        <taxon>Nodulariaceae</taxon>
        <taxon>Umezakia</taxon>
    </lineage>
</organism>
<accession>A0AA43KDR1</accession>
<reference evidence="2 3" key="1">
    <citation type="journal article" date="2023" name="J. Phycol.">
        <title>Chrysosporum ovalisporum is synonymous with the true-branching cyanobacterium Umezakia natans (Nostocales/Aphanizomenonaceae).</title>
        <authorList>
            <person name="McGregor G.B."/>
            <person name="Sendall B.C."/>
            <person name="Niiyama Y."/>
            <person name="Tuji A."/>
            <person name="Willis A."/>
        </authorList>
    </citation>
    <scope>NUCLEOTIDE SEQUENCE [LARGE SCALE GENOMIC DNA]</scope>
    <source>
        <strain evidence="2 3">FSS-62</strain>
    </source>
</reference>
<keyword evidence="1" id="KW-1133">Transmembrane helix</keyword>
<evidence type="ECO:0000313" key="3">
    <source>
        <dbReference type="Proteomes" id="UP001159370"/>
    </source>
</evidence>
<dbReference type="RefSeq" id="WP_280656201.1">
    <property type="nucleotide sequence ID" value="NZ_JANQDL010000020.1"/>
</dbReference>
<dbReference type="EMBL" id="JANQDL010000020">
    <property type="protein sequence ID" value="MDH6062637.1"/>
    <property type="molecule type" value="Genomic_DNA"/>
</dbReference>
<evidence type="ECO:0000256" key="1">
    <source>
        <dbReference type="SAM" id="Phobius"/>
    </source>
</evidence>
<keyword evidence="1" id="KW-0812">Transmembrane</keyword>
<feature type="transmembrane region" description="Helical" evidence="1">
    <location>
        <begin position="15"/>
        <end position="35"/>
    </location>
</feature>
<proteinExistence type="predicted"/>
<sequence>MSKNLSFIQSPGKPWQTLTALIVVGSFVCNFGVIVKSIPTISTNLFGIKPALGQRISPGDIWKQVYQKLPDLPKENHYISKETGQIAENNTLASRLITYHIYKKGRAPNYRFDWKLTLADYLNANEIMYDHSYPGHDTLRQNPLEGDRAVISKLNRQQRNTLVQILTDIFNPNPHTK</sequence>
<keyword evidence="1" id="KW-0472">Membrane</keyword>
<evidence type="ECO:0000313" key="2">
    <source>
        <dbReference type="EMBL" id="MDH6062637.1"/>
    </source>
</evidence>
<dbReference type="AlphaFoldDB" id="A0AA43KDR1"/>
<name>A0AA43KDR1_9CYAN</name>
<gene>
    <name evidence="2" type="ORF">NWP23_02280</name>
</gene>
<dbReference type="Proteomes" id="UP001159370">
    <property type="component" value="Unassembled WGS sequence"/>
</dbReference>
<dbReference type="GeneID" id="83686807"/>